<keyword evidence="3" id="KW-1185">Reference proteome</keyword>
<sequence length="110" mass="12542">MRSPAIKASRQPRSVEPVCKMLDRSKDHPDAEQLHQHTRKIDPAIAVARVYRMFRIPEDGNLIIRHDFGKGRIRFEVRCSGHHDCLIDLETGNIAGFHNYKLEALATSIA</sequence>
<evidence type="ECO:0000313" key="3">
    <source>
        <dbReference type="Proteomes" id="UP000271227"/>
    </source>
</evidence>
<dbReference type="EMBL" id="REFR01000012">
    <property type="protein sequence ID" value="RMB04937.1"/>
    <property type="molecule type" value="Genomic_DNA"/>
</dbReference>
<dbReference type="InParanoid" id="A0A3M0C8A8"/>
<organism evidence="2 3">
    <name type="scientific">Eilatimonas milleporae</name>
    <dbReference type="NCBI Taxonomy" id="911205"/>
    <lineage>
        <taxon>Bacteria</taxon>
        <taxon>Pseudomonadati</taxon>
        <taxon>Pseudomonadota</taxon>
        <taxon>Alphaproteobacteria</taxon>
        <taxon>Kordiimonadales</taxon>
        <taxon>Kordiimonadaceae</taxon>
        <taxon>Eilatimonas</taxon>
    </lineage>
</organism>
<dbReference type="Pfam" id="PF01475">
    <property type="entry name" value="FUR"/>
    <property type="match status" value="1"/>
</dbReference>
<keyword evidence="1" id="KW-0479">Metal-binding</keyword>
<evidence type="ECO:0000256" key="1">
    <source>
        <dbReference type="PIRSR" id="PIRSR602481-2"/>
    </source>
</evidence>
<name>A0A3M0C8A8_9PROT</name>
<feature type="binding site" evidence="1">
    <location>
        <position position="103"/>
    </location>
    <ligand>
        <name>Fe cation</name>
        <dbReference type="ChEBI" id="CHEBI:24875"/>
    </ligand>
</feature>
<dbReference type="InterPro" id="IPR036388">
    <property type="entry name" value="WH-like_DNA-bd_sf"/>
</dbReference>
<dbReference type="SUPFAM" id="SSF46785">
    <property type="entry name" value="Winged helix' DNA-binding domain"/>
    <property type="match status" value="1"/>
</dbReference>
<accession>A0A3M0C8A8</accession>
<feature type="binding site" evidence="1">
    <location>
        <position position="82"/>
    </location>
    <ligand>
        <name>Fe cation</name>
        <dbReference type="ChEBI" id="CHEBI:24875"/>
    </ligand>
</feature>
<dbReference type="AlphaFoldDB" id="A0A3M0C8A8"/>
<protein>
    <submittedName>
        <fullName evidence="2">Fur family ferric uptake transcriptional regulator</fullName>
    </submittedName>
</protein>
<feature type="binding site" evidence="1">
    <location>
        <position position="84"/>
    </location>
    <ligand>
        <name>Fe cation</name>
        <dbReference type="ChEBI" id="CHEBI:24875"/>
    </ligand>
</feature>
<comment type="caution">
    <text evidence="2">The sequence shown here is derived from an EMBL/GenBank/DDBJ whole genome shotgun (WGS) entry which is preliminary data.</text>
</comment>
<dbReference type="GO" id="GO:0003700">
    <property type="term" value="F:DNA-binding transcription factor activity"/>
    <property type="evidence" value="ECO:0007669"/>
    <property type="project" value="InterPro"/>
</dbReference>
<dbReference type="GO" id="GO:0046872">
    <property type="term" value="F:metal ion binding"/>
    <property type="evidence" value="ECO:0007669"/>
    <property type="project" value="UniProtKB-KW"/>
</dbReference>
<proteinExistence type="predicted"/>
<dbReference type="Proteomes" id="UP000271227">
    <property type="component" value="Unassembled WGS sequence"/>
</dbReference>
<keyword evidence="1" id="KW-0408">Iron</keyword>
<dbReference type="InterPro" id="IPR036390">
    <property type="entry name" value="WH_DNA-bd_sf"/>
</dbReference>
<comment type="cofactor">
    <cofactor evidence="1">
        <name>Mn(2+)</name>
        <dbReference type="ChEBI" id="CHEBI:29035"/>
    </cofactor>
    <cofactor evidence="1">
        <name>Fe(2+)</name>
        <dbReference type="ChEBI" id="CHEBI:29033"/>
    </cofactor>
    <text evidence="1">Binds 1 Mn(2+) or Fe(2+) ion per subunit.</text>
</comment>
<reference evidence="2 3" key="1">
    <citation type="submission" date="2018-10" db="EMBL/GenBank/DDBJ databases">
        <title>Genomic Encyclopedia of Archaeal and Bacterial Type Strains, Phase II (KMG-II): from individual species to whole genera.</title>
        <authorList>
            <person name="Goeker M."/>
        </authorList>
    </citation>
    <scope>NUCLEOTIDE SEQUENCE [LARGE SCALE GENOMIC DNA]</scope>
    <source>
        <strain evidence="2 3">DSM 25217</strain>
    </source>
</reference>
<evidence type="ECO:0000313" key="2">
    <source>
        <dbReference type="EMBL" id="RMB04937.1"/>
    </source>
</evidence>
<dbReference type="Gene3D" id="1.10.10.10">
    <property type="entry name" value="Winged helix-like DNA-binding domain superfamily/Winged helix DNA-binding domain"/>
    <property type="match status" value="1"/>
</dbReference>
<gene>
    <name evidence="2" type="ORF">BXY39_2510</name>
</gene>
<dbReference type="InterPro" id="IPR002481">
    <property type="entry name" value="FUR"/>
</dbReference>